<name>A0AAF3J6R4_9BILA</name>
<reference evidence="4" key="1">
    <citation type="submission" date="2024-02" db="UniProtKB">
        <authorList>
            <consortium name="WormBaseParasite"/>
        </authorList>
    </citation>
    <scope>IDENTIFICATION</scope>
</reference>
<feature type="compositionally biased region" description="Low complexity" evidence="1">
    <location>
        <begin position="465"/>
        <end position="478"/>
    </location>
</feature>
<feature type="domain" description="SAM" evidence="2">
    <location>
        <begin position="715"/>
        <end position="779"/>
    </location>
</feature>
<dbReference type="Gene3D" id="1.10.150.50">
    <property type="entry name" value="Transcription Factor, Ets-1"/>
    <property type="match status" value="1"/>
</dbReference>
<dbReference type="PROSITE" id="PS50105">
    <property type="entry name" value="SAM_DOMAIN"/>
    <property type="match status" value="1"/>
</dbReference>
<feature type="compositionally biased region" description="Basic and acidic residues" evidence="1">
    <location>
        <begin position="484"/>
        <end position="502"/>
    </location>
</feature>
<dbReference type="AlphaFoldDB" id="A0AAF3J6R4"/>
<proteinExistence type="predicted"/>
<dbReference type="SUPFAM" id="SSF47769">
    <property type="entry name" value="SAM/Pointed domain"/>
    <property type="match status" value="1"/>
</dbReference>
<dbReference type="InterPro" id="IPR013761">
    <property type="entry name" value="SAM/pointed_sf"/>
</dbReference>
<sequence>MSTTSQDHQSSSSSSTSRSDIPSIPSIPSTPSFPSIPSIPSIPSSTQISHSPAISASNMLRSILTGNHCSSSTSTSSSSPSSSTIPPANSTANPSIGNIFPVPAKEQQQFQAPMQLQQVYQPNPSHGHHHHRQQQQIVLFTQPPITNNPQKRQNLPITTIGTLTGTTFPQSKIKMQGRPNQKAPSHLVPVNPQMLLNGQFIQILPYGAPGMTVTQTAQGMKMMSPVKPIDGNAQSGSNHGTANGLQAARVCQPSQLLQMLPGGVFRSAQAAGGQVIYTVASKSIPSTIPRGENGIPKDESHSTFNQNIKKEETTEETPPTLSVAASEIKSSPAAAPIPVKKASTHELHIESALLFRGKRGPNGIIKHHIDGIVIEESDEKFPLDSANKLMDLLPENVLKKTFPQHIKKIEKIAKKRGRPPTKVKEEAVNDENERISNVIIDRKHRKRTIKEEPMNEEGNFDEPKSMNSSNQSFGSPSSNKKRPRVSEVEKLKNFDFGPKEQGPRILETLSRSEDKKRQSTEKEQGKGRKTRKSSDGNGNGDGNESFDSTELRQKQANRGSLESATTESPNKNEQKEASIVVKLSIPPALCPSTSSTSPSTSTIGLPEISNGTNMCTFCKNPLNEIRLPSYPQFCSKRCVNEFRIHKNHAKRPERTAAQKAEHMRNVDNLLSTIGSSQLAQIVAPKISIESESPIVTLTSKNDELSFVDSLPLKDWQTQHVWKWIRSVTGSDEVANNFKAEEIDGDSLSMVKNEDLRNTFNMKLGPALKLGNCLEELKGLQKKFK</sequence>
<keyword evidence="3" id="KW-1185">Reference proteome</keyword>
<dbReference type="InterPro" id="IPR001660">
    <property type="entry name" value="SAM"/>
</dbReference>
<feature type="region of interest" description="Disordered" evidence="1">
    <location>
        <begin position="66"/>
        <end position="100"/>
    </location>
</feature>
<feature type="compositionally biased region" description="Polar residues" evidence="1">
    <location>
        <begin position="554"/>
        <end position="569"/>
    </location>
</feature>
<feature type="compositionally biased region" description="Basic and acidic residues" evidence="1">
    <location>
        <begin position="510"/>
        <end position="526"/>
    </location>
</feature>
<accession>A0AAF3J6R4</accession>
<evidence type="ECO:0000313" key="4">
    <source>
        <dbReference type="WBParaSite" id="MBELARI_LOCUS19688"/>
    </source>
</evidence>
<feature type="compositionally biased region" description="Low complexity" evidence="1">
    <location>
        <begin position="70"/>
        <end position="87"/>
    </location>
</feature>
<organism evidence="3 4">
    <name type="scientific">Mesorhabditis belari</name>
    <dbReference type="NCBI Taxonomy" id="2138241"/>
    <lineage>
        <taxon>Eukaryota</taxon>
        <taxon>Metazoa</taxon>
        <taxon>Ecdysozoa</taxon>
        <taxon>Nematoda</taxon>
        <taxon>Chromadorea</taxon>
        <taxon>Rhabditida</taxon>
        <taxon>Rhabditina</taxon>
        <taxon>Rhabditomorpha</taxon>
        <taxon>Rhabditoidea</taxon>
        <taxon>Rhabditidae</taxon>
        <taxon>Mesorhabditinae</taxon>
        <taxon>Mesorhabditis</taxon>
    </lineage>
</organism>
<evidence type="ECO:0000256" key="1">
    <source>
        <dbReference type="SAM" id="MobiDB-lite"/>
    </source>
</evidence>
<evidence type="ECO:0000313" key="3">
    <source>
        <dbReference type="Proteomes" id="UP000887575"/>
    </source>
</evidence>
<evidence type="ECO:0000259" key="2">
    <source>
        <dbReference type="PROSITE" id="PS50105"/>
    </source>
</evidence>
<protein>
    <submittedName>
        <fullName evidence="4">SAM domain-containing protein</fullName>
    </submittedName>
</protein>
<feature type="region of interest" description="Disordered" evidence="1">
    <location>
        <begin position="444"/>
        <end position="575"/>
    </location>
</feature>
<dbReference type="Proteomes" id="UP000887575">
    <property type="component" value="Unassembled WGS sequence"/>
</dbReference>
<dbReference type="WBParaSite" id="MBELARI_LOCUS19688">
    <property type="protein sequence ID" value="MBELARI_LOCUS19688"/>
    <property type="gene ID" value="MBELARI_LOCUS19688"/>
</dbReference>
<dbReference type="Pfam" id="PF00536">
    <property type="entry name" value="SAM_1"/>
    <property type="match status" value="1"/>
</dbReference>
<feature type="region of interest" description="Disordered" evidence="1">
    <location>
        <begin position="1"/>
        <end position="50"/>
    </location>
</feature>